<dbReference type="InterPro" id="IPR021027">
    <property type="entry name" value="Transposase_put_HTH"/>
</dbReference>
<dbReference type="GO" id="GO:0032196">
    <property type="term" value="P:transposition"/>
    <property type="evidence" value="ECO:0007669"/>
    <property type="project" value="UniProtKB-KW"/>
</dbReference>
<dbReference type="PANTHER" id="PTHR30405">
    <property type="entry name" value="TRANSPOSASE"/>
    <property type="match status" value="1"/>
</dbReference>
<dbReference type="NCBIfam" id="NF040570">
    <property type="entry name" value="guided_TnpB"/>
    <property type="match status" value="1"/>
</dbReference>
<comment type="similarity">
    <text evidence="1">In the C-terminal section; belongs to the transposase 35 family.</text>
</comment>
<evidence type="ECO:0000259" key="10">
    <source>
        <dbReference type="Pfam" id="PF12323"/>
    </source>
</evidence>
<protein>
    <submittedName>
        <fullName evidence="11">Transposase</fullName>
    </submittedName>
</protein>
<evidence type="ECO:0000259" key="9">
    <source>
        <dbReference type="Pfam" id="PF07282"/>
    </source>
</evidence>
<reference evidence="11" key="1">
    <citation type="submission" date="2013-02" db="EMBL/GenBank/DDBJ databases">
        <title>Comparative genomics of Borrelia species.</title>
        <authorList>
            <person name="Schwan T.G."/>
            <person name="Raffel S.J."/>
            <person name="Porcella S.F."/>
        </authorList>
    </citation>
    <scope>NUCLEOTIDE SEQUENCE</scope>
    <source>
        <strain evidence="11">DOU</strain>
        <plasmid evidence="11">unnamed</plasmid>
    </source>
</reference>
<feature type="domain" description="Transposase putative helix-turn-helix" evidence="10">
    <location>
        <begin position="18"/>
        <end position="65"/>
    </location>
</feature>
<dbReference type="Pfam" id="PF12323">
    <property type="entry name" value="HTH_OrfB_IS605"/>
    <property type="match status" value="1"/>
</dbReference>
<organism evidence="11">
    <name type="scientific">Borrelia crocidurae DOU</name>
    <dbReference type="NCBI Taxonomy" id="1293575"/>
    <lineage>
        <taxon>Bacteria</taxon>
        <taxon>Pseudomonadati</taxon>
        <taxon>Spirochaetota</taxon>
        <taxon>Spirochaetia</taxon>
        <taxon>Spirochaetales</taxon>
        <taxon>Borreliaceae</taxon>
        <taxon>Borrelia</taxon>
    </lineage>
</organism>
<keyword evidence="6" id="KW-0238">DNA-binding</keyword>
<evidence type="ECO:0000313" key="11">
    <source>
        <dbReference type="EMBL" id="AHH07258.1"/>
    </source>
</evidence>
<dbReference type="InterPro" id="IPR010095">
    <property type="entry name" value="Cas12f1-like_TNB"/>
</dbReference>
<dbReference type="Pfam" id="PF07282">
    <property type="entry name" value="Cas12f1-like_TNB"/>
    <property type="match status" value="1"/>
</dbReference>
<keyword evidence="3" id="KW-0815">Transposition</keyword>
<dbReference type="Pfam" id="PF01385">
    <property type="entry name" value="OrfB_IS605"/>
    <property type="match status" value="1"/>
</dbReference>
<evidence type="ECO:0000256" key="7">
    <source>
        <dbReference type="ARBA" id="ARBA00023172"/>
    </source>
</evidence>
<proteinExistence type="inferred from homology"/>
<accession>W5SKS4</accession>
<keyword evidence="11" id="KW-0614">Plasmid</keyword>
<dbReference type="GO" id="GO:0003677">
    <property type="term" value="F:DNA binding"/>
    <property type="evidence" value="ECO:0007669"/>
    <property type="project" value="UniProtKB-KW"/>
</dbReference>
<feature type="domain" description="Probable transposase IS891/IS1136/IS1341" evidence="8">
    <location>
        <begin position="197"/>
        <end position="300"/>
    </location>
</feature>
<keyword evidence="7" id="KW-0233">DNA recombination</keyword>
<evidence type="ECO:0000256" key="5">
    <source>
        <dbReference type="ARBA" id="ARBA00022833"/>
    </source>
</evidence>
<evidence type="ECO:0000256" key="3">
    <source>
        <dbReference type="ARBA" id="ARBA00022578"/>
    </source>
</evidence>
<dbReference type="HOGENOM" id="CLU_032903_0_0_12"/>
<dbReference type="AlphaFoldDB" id="W5SKS4"/>
<evidence type="ECO:0000256" key="4">
    <source>
        <dbReference type="ARBA" id="ARBA00022723"/>
    </source>
</evidence>
<comment type="similarity">
    <text evidence="2">In the N-terminal section; belongs to the transposase 2 family.</text>
</comment>
<geneLocation type="plasmid" evidence="11">
    <name>unnamed</name>
</geneLocation>
<dbReference type="GO" id="GO:0046872">
    <property type="term" value="F:metal ion binding"/>
    <property type="evidence" value="ECO:0007669"/>
    <property type="project" value="UniProtKB-KW"/>
</dbReference>
<name>W5SKS4_9SPIR</name>
<dbReference type="EMBL" id="CP004310">
    <property type="protein sequence ID" value="AHH07258.1"/>
    <property type="molecule type" value="Genomic_DNA"/>
</dbReference>
<keyword evidence="5" id="KW-0862">Zinc</keyword>
<dbReference type="InterPro" id="IPR001959">
    <property type="entry name" value="Transposase"/>
</dbReference>
<dbReference type="PANTHER" id="PTHR30405:SF25">
    <property type="entry name" value="RNA-GUIDED DNA ENDONUCLEASE INSQ-RELATED"/>
    <property type="match status" value="1"/>
</dbReference>
<evidence type="ECO:0000256" key="1">
    <source>
        <dbReference type="ARBA" id="ARBA00008761"/>
    </source>
</evidence>
<feature type="domain" description="Cas12f1-like TNB" evidence="9">
    <location>
        <begin position="312"/>
        <end position="379"/>
    </location>
</feature>
<evidence type="ECO:0000259" key="8">
    <source>
        <dbReference type="Pfam" id="PF01385"/>
    </source>
</evidence>
<evidence type="ECO:0000256" key="6">
    <source>
        <dbReference type="ARBA" id="ARBA00023125"/>
    </source>
</evidence>
<sequence>MEMNLQRKLKYYKITKHMGANKAYKYRIYPNANQKKYFSKVFGCVRFLYNKMLSDKRDYYEKNKKSISVNPSNYKNEFPFLKEVDSLALCSAWIDLNSAYSNFFREIKKGNRTQGFPKYKSKKNRQTFRTNNQKNSIRIENDYIKLPKIGFVKLALHRNIKSNELIKNVVVEKDTDDKYYISVAVECLDVKNNDKIKCNKKEIVGIDMSMRHFLVSSEGEKINHPKCLLKNEHKLKKCQRKLSKKQKGSKNRAKSRLRVAKLHRKISNQRKDFLHKLSYYFVANYKNIVIESLSIKSMQKGMFGKSVNDLGWHEFVRQLSYKLEWSKSYLHKVDRYFPSSKLCNNCGIKNTTLKLSDIRWSCRSCNTLHDRDINAALNLKAYYYKEIKTKAGTA</sequence>
<keyword evidence="4" id="KW-0479">Metal-binding</keyword>
<evidence type="ECO:0000256" key="2">
    <source>
        <dbReference type="ARBA" id="ARBA00011044"/>
    </source>
</evidence>
<dbReference type="InterPro" id="IPR051399">
    <property type="entry name" value="RNA-guided_DNA_endo/Transpos"/>
</dbReference>
<gene>
    <name evidence="11" type="ORF">BCD_1192</name>
</gene>
<dbReference type="GO" id="GO:0006310">
    <property type="term" value="P:DNA recombination"/>
    <property type="evidence" value="ECO:0007669"/>
    <property type="project" value="UniProtKB-KW"/>
</dbReference>